<evidence type="ECO:0000313" key="1">
    <source>
        <dbReference type="EMBL" id="EGC39947.1"/>
    </source>
</evidence>
<dbReference type="AlphaFoldDB" id="F0Z826"/>
<accession>F0Z826</accession>
<proteinExistence type="predicted"/>
<dbReference type="EMBL" id="GL870949">
    <property type="protein sequence ID" value="EGC39947.1"/>
    <property type="molecule type" value="Genomic_DNA"/>
</dbReference>
<dbReference type="RefSeq" id="XP_003283576.1">
    <property type="nucleotide sequence ID" value="XM_003283528.1"/>
</dbReference>
<dbReference type="PANTHER" id="PTHR43686">
    <property type="entry name" value="SULFURTRANSFERASE-RELATED"/>
    <property type="match status" value="1"/>
</dbReference>
<reference evidence="2" key="1">
    <citation type="journal article" date="2011" name="Genome Biol.">
        <title>Comparative genomics of the social amoebae Dictyostelium discoideum and Dictyostelium purpureum.</title>
        <authorList>
            <consortium name="US DOE Joint Genome Institute (JGI-PGF)"/>
            <person name="Sucgang R."/>
            <person name="Kuo A."/>
            <person name="Tian X."/>
            <person name="Salerno W."/>
            <person name="Parikh A."/>
            <person name="Feasley C.L."/>
            <person name="Dalin E."/>
            <person name="Tu H."/>
            <person name="Huang E."/>
            <person name="Barry K."/>
            <person name="Lindquist E."/>
            <person name="Shapiro H."/>
            <person name="Bruce D."/>
            <person name="Schmutz J."/>
            <person name="Salamov A."/>
            <person name="Fey P."/>
            <person name="Gaudet P."/>
            <person name="Anjard C."/>
            <person name="Babu M.M."/>
            <person name="Basu S."/>
            <person name="Bushmanova Y."/>
            <person name="van der Wel H."/>
            <person name="Katoh-Kurasawa M."/>
            <person name="Dinh C."/>
            <person name="Coutinho P.M."/>
            <person name="Saito T."/>
            <person name="Elias M."/>
            <person name="Schaap P."/>
            <person name="Kay R.R."/>
            <person name="Henrissat B."/>
            <person name="Eichinger L."/>
            <person name="Rivero F."/>
            <person name="Putnam N.H."/>
            <person name="West C.M."/>
            <person name="Loomis W.F."/>
            <person name="Chisholm R.L."/>
            <person name="Shaulsky G."/>
            <person name="Strassmann J.E."/>
            <person name="Queller D.C."/>
            <person name="Kuspa A."/>
            <person name="Grigoriev I.V."/>
        </authorList>
    </citation>
    <scope>NUCLEOTIDE SEQUENCE [LARGE SCALE GENOMIC DNA]</scope>
    <source>
        <strain evidence="2">QSDP1</strain>
    </source>
</reference>
<dbReference type="Proteomes" id="UP000001064">
    <property type="component" value="Unassembled WGS sequence"/>
</dbReference>
<evidence type="ECO:0000313" key="2">
    <source>
        <dbReference type="Proteomes" id="UP000001064"/>
    </source>
</evidence>
<protein>
    <submittedName>
        <fullName evidence="1">Uncharacterized protein</fullName>
    </submittedName>
</protein>
<dbReference type="OrthoDB" id="420046at2759"/>
<dbReference type="KEGG" id="dpp:DICPUDRAFT_147264"/>
<keyword evidence="2" id="KW-1185">Reference proteome</keyword>
<name>F0Z826_DICPU</name>
<dbReference type="VEuPathDB" id="AmoebaDB:DICPUDRAFT_147264"/>
<dbReference type="GeneID" id="10509480"/>
<gene>
    <name evidence="1" type="ORF">DICPUDRAFT_147264</name>
</gene>
<organism evidence="1 2">
    <name type="scientific">Dictyostelium purpureum</name>
    <name type="common">Slime mold</name>
    <dbReference type="NCBI Taxonomy" id="5786"/>
    <lineage>
        <taxon>Eukaryota</taxon>
        <taxon>Amoebozoa</taxon>
        <taxon>Evosea</taxon>
        <taxon>Eumycetozoa</taxon>
        <taxon>Dictyostelia</taxon>
        <taxon>Dictyosteliales</taxon>
        <taxon>Dictyosteliaceae</taxon>
        <taxon>Dictyostelium</taxon>
    </lineage>
</organism>
<dbReference type="PANTHER" id="PTHR43686:SF1">
    <property type="entry name" value="AMINOTRAN_5 DOMAIN-CONTAINING PROTEIN"/>
    <property type="match status" value="1"/>
</dbReference>
<dbReference type="InParanoid" id="F0Z826"/>
<sequence length="106" mass="12385">MTVVLKNNVLYRPGSISTHVTSDSTTYLGNFEEREEAGSWKFLPLYTFVVVSGEWKHRSKLTKMFERRWLSRTNYNQSGKLSFNSKRKQLDLGNVIPIRIKRSLSK</sequence>